<protein>
    <submittedName>
        <fullName evidence="1">Uncharacterized protein</fullName>
    </submittedName>
</protein>
<gene>
    <name evidence="1" type="ORF">GCM10022423_15990</name>
</gene>
<keyword evidence="2" id="KW-1185">Reference proteome</keyword>
<proteinExistence type="predicted"/>
<dbReference type="Proteomes" id="UP001500748">
    <property type="component" value="Unassembled WGS sequence"/>
</dbReference>
<comment type="caution">
    <text evidence="1">The sequence shown here is derived from an EMBL/GenBank/DDBJ whole genome shotgun (WGS) entry which is preliminary data.</text>
</comment>
<dbReference type="EMBL" id="BAABDU010000003">
    <property type="protein sequence ID" value="GAA3764672.1"/>
    <property type="molecule type" value="Genomic_DNA"/>
</dbReference>
<accession>A0ABP7GHH9</accession>
<evidence type="ECO:0000313" key="2">
    <source>
        <dbReference type="Proteomes" id="UP001500748"/>
    </source>
</evidence>
<name>A0ABP7GHH9_9FLAO</name>
<organism evidence="1 2">
    <name type="scientific">Flavobacterium ginsengiterrae</name>
    <dbReference type="NCBI Taxonomy" id="871695"/>
    <lineage>
        <taxon>Bacteria</taxon>
        <taxon>Pseudomonadati</taxon>
        <taxon>Bacteroidota</taxon>
        <taxon>Flavobacteriia</taxon>
        <taxon>Flavobacteriales</taxon>
        <taxon>Flavobacteriaceae</taxon>
        <taxon>Flavobacterium</taxon>
    </lineage>
</organism>
<dbReference type="RefSeq" id="WP_345142671.1">
    <property type="nucleotide sequence ID" value="NZ_BAABDU010000003.1"/>
</dbReference>
<sequence>MILNNIFLYPDLVEFNDRNEDLSIVRNQTRHICNYLARNLQKLKFPVSGFNKICVIGMTNPKGTYLNSSSALSVGVIFDMNECRKIERKDLGDYYSNLLKTGLNNCAKNYKLPIEEMFLWLEELKKNNYKNEWIFKERTFKKYNIKCKLQCAIDLDRFTLSLVVFQKDEEVFNEIILETIPDEIVYHHRFKDIEMIGFVITVTTRFEDKPLFQLHLRSLLK</sequence>
<evidence type="ECO:0000313" key="1">
    <source>
        <dbReference type="EMBL" id="GAA3764672.1"/>
    </source>
</evidence>
<reference evidence="2" key="1">
    <citation type="journal article" date="2019" name="Int. J. Syst. Evol. Microbiol.">
        <title>The Global Catalogue of Microorganisms (GCM) 10K type strain sequencing project: providing services to taxonomists for standard genome sequencing and annotation.</title>
        <authorList>
            <consortium name="The Broad Institute Genomics Platform"/>
            <consortium name="The Broad Institute Genome Sequencing Center for Infectious Disease"/>
            <person name="Wu L."/>
            <person name="Ma J."/>
        </authorList>
    </citation>
    <scope>NUCLEOTIDE SEQUENCE [LARGE SCALE GENOMIC DNA]</scope>
    <source>
        <strain evidence="2">JCM 17337</strain>
    </source>
</reference>